<evidence type="ECO:0000313" key="9">
    <source>
        <dbReference type="Proteomes" id="UP000270673"/>
    </source>
</evidence>
<feature type="domain" description="RagB/SusD" evidence="6">
    <location>
        <begin position="367"/>
        <end position="517"/>
    </location>
</feature>
<proteinExistence type="inferred from homology"/>
<name>A0A3Q9IN75_9BACT</name>
<dbReference type="RefSeq" id="WP_127075009.1">
    <property type="nucleotide sequence ID" value="NZ_CP032819.1"/>
</dbReference>
<gene>
    <name evidence="8" type="ORF">D8S85_09620</name>
</gene>
<evidence type="ECO:0000256" key="5">
    <source>
        <dbReference type="ARBA" id="ARBA00023237"/>
    </source>
</evidence>
<dbReference type="CDD" id="cd08977">
    <property type="entry name" value="SusD"/>
    <property type="match status" value="1"/>
</dbReference>
<evidence type="ECO:0000259" key="6">
    <source>
        <dbReference type="Pfam" id="PF07980"/>
    </source>
</evidence>
<evidence type="ECO:0000256" key="2">
    <source>
        <dbReference type="ARBA" id="ARBA00006275"/>
    </source>
</evidence>
<accession>A0A3Q9IN75</accession>
<comment type="similarity">
    <text evidence="2">Belongs to the SusD family.</text>
</comment>
<dbReference type="Proteomes" id="UP000270673">
    <property type="component" value="Chromosome"/>
</dbReference>
<protein>
    <submittedName>
        <fullName evidence="8">RagB/SusD family nutrient uptake outer membrane protein</fullName>
    </submittedName>
</protein>
<comment type="subcellular location">
    <subcellularLocation>
        <location evidence="1">Cell outer membrane</location>
    </subcellularLocation>
</comment>
<keyword evidence="9" id="KW-1185">Reference proteome</keyword>
<evidence type="ECO:0000313" key="8">
    <source>
        <dbReference type="EMBL" id="AZS29777.1"/>
    </source>
</evidence>
<dbReference type="OrthoDB" id="5694214at2"/>
<feature type="domain" description="SusD-like N-terminal" evidence="7">
    <location>
        <begin position="106"/>
        <end position="251"/>
    </location>
</feature>
<evidence type="ECO:0000259" key="7">
    <source>
        <dbReference type="Pfam" id="PF14322"/>
    </source>
</evidence>
<evidence type="ECO:0000256" key="1">
    <source>
        <dbReference type="ARBA" id="ARBA00004442"/>
    </source>
</evidence>
<dbReference type="AlphaFoldDB" id="A0A3Q9IN75"/>
<reference evidence="8 9" key="1">
    <citation type="submission" date="2018-10" db="EMBL/GenBank/DDBJ databases">
        <title>Butyricimonas faecalis sp. nov., isolated from human faeces and emended description of the genus Butyricimonas.</title>
        <authorList>
            <person name="Le Roy T."/>
            <person name="Van der Smissen P."/>
            <person name="Paquot A."/>
            <person name="Delzenne N."/>
            <person name="Muccioli G."/>
            <person name="Collet J.-F."/>
            <person name="Cani P.D."/>
        </authorList>
    </citation>
    <scope>NUCLEOTIDE SEQUENCE [LARGE SCALE GENOMIC DNA]</scope>
    <source>
        <strain evidence="8 9">H184</strain>
    </source>
</reference>
<dbReference type="InterPro" id="IPR012944">
    <property type="entry name" value="SusD_RagB_dom"/>
</dbReference>
<keyword evidence="5" id="KW-0998">Cell outer membrane</keyword>
<dbReference type="InterPro" id="IPR033985">
    <property type="entry name" value="SusD-like_N"/>
</dbReference>
<dbReference type="Gene3D" id="1.25.40.390">
    <property type="match status" value="1"/>
</dbReference>
<keyword evidence="4" id="KW-0472">Membrane</keyword>
<dbReference type="GO" id="GO:0009279">
    <property type="term" value="C:cell outer membrane"/>
    <property type="evidence" value="ECO:0007669"/>
    <property type="project" value="UniProtKB-SubCell"/>
</dbReference>
<dbReference type="EMBL" id="CP032819">
    <property type="protein sequence ID" value="AZS29777.1"/>
    <property type="molecule type" value="Genomic_DNA"/>
</dbReference>
<dbReference type="Pfam" id="PF14322">
    <property type="entry name" value="SusD-like_3"/>
    <property type="match status" value="1"/>
</dbReference>
<dbReference type="SUPFAM" id="SSF48452">
    <property type="entry name" value="TPR-like"/>
    <property type="match status" value="1"/>
</dbReference>
<dbReference type="Pfam" id="PF07980">
    <property type="entry name" value="SusD_RagB"/>
    <property type="match status" value="1"/>
</dbReference>
<evidence type="ECO:0000256" key="4">
    <source>
        <dbReference type="ARBA" id="ARBA00023136"/>
    </source>
</evidence>
<sequence>MKKVIYIVVCVFALFGCSGFLEEYSQDKAYIRSYEDLDELLLGNAYFVRYQTRNSWQFSGVSGDLYYPWIHVLADELCQQTGGFSWVAGGACGSIYGYYTWQYRVYENVEGKQVWDDGADFRHLYSHINACNMILEETKAFEEMTEEEDVQNVNRIKGECHFLRGCYYFLLANFYGKPYVASTAESDPAVPIKTSNYVEDKYYSRNSVAEVYKQIVTDLLDAEKFLKDVPKKSMWRADINAVRLMLSRVYLYMCLYEEAEKYAALVTENGPQLEDLNSFSGKEFLSTNLSELIFSTGASSLPGNVTFYSRNDGTEPGFVSGNDMRISNELYEAYNPRNPIDLRLQYFVLDYDGSIRYRKLQGETFQTTDLSDVFLMRTAEAWLNLAEAAACAGDEPTARKALNTLREKRIKREFFDESEVNGLTGENLVQFIREERRRELCLEGHRWFDLRRYRVAEKYPQEVTVEHVYVNKTYNSSTYEYETLWIRKFVLTTDDPAWVMPLPKAEIDKNTGMLDNPRNERGYEDVNN</sequence>
<keyword evidence="3" id="KW-0732">Signal</keyword>
<evidence type="ECO:0000256" key="3">
    <source>
        <dbReference type="ARBA" id="ARBA00022729"/>
    </source>
</evidence>
<dbReference type="KEGG" id="buy:D8S85_09620"/>
<dbReference type="PROSITE" id="PS51257">
    <property type="entry name" value="PROKAR_LIPOPROTEIN"/>
    <property type="match status" value="1"/>
</dbReference>
<dbReference type="InterPro" id="IPR011990">
    <property type="entry name" value="TPR-like_helical_dom_sf"/>
</dbReference>
<organism evidence="8 9">
    <name type="scientific">Butyricimonas faecalis</name>
    <dbReference type="NCBI Taxonomy" id="2093856"/>
    <lineage>
        <taxon>Bacteria</taxon>
        <taxon>Pseudomonadati</taxon>
        <taxon>Bacteroidota</taxon>
        <taxon>Bacteroidia</taxon>
        <taxon>Bacteroidales</taxon>
        <taxon>Odoribacteraceae</taxon>
        <taxon>Butyricimonas</taxon>
    </lineage>
</organism>